<evidence type="ECO:0000313" key="1">
    <source>
        <dbReference type="EMBL" id="VWD01469.1"/>
    </source>
</evidence>
<evidence type="ECO:0000313" key="2">
    <source>
        <dbReference type="Proteomes" id="UP000494120"/>
    </source>
</evidence>
<keyword evidence="2" id="KW-1185">Reference proteome</keyword>
<protein>
    <submittedName>
        <fullName evidence="1">Uncharacterized protein</fullName>
    </submittedName>
</protein>
<organism evidence="1 2">
    <name type="scientific">Burkholderia aenigmatica</name>
    <dbReference type="NCBI Taxonomy" id="2015348"/>
    <lineage>
        <taxon>Bacteria</taxon>
        <taxon>Pseudomonadati</taxon>
        <taxon>Pseudomonadota</taxon>
        <taxon>Betaproteobacteria</taxon>
        <taxon>Burkholderiales</taxon>
        <taxon>Burkholderiaceae</taxon>
        <taxon>Burkholderia</taxon>
        <taxon>Burkholderia cepacia complex</taxon>
    </lineage>
</organism>
<sequence length="74" mass="8334">MAQSIVQGVNVIGMEEFLAFLVKPDPLLAVFHLVDAQLLRTRDFEYEGTEVHLCHIGHPAHAYRVNHSSENCFA</sequence>
<gene>
    <name evidence="1" type="ORF">BLA17378_05267</name>
</gene>
<name>A0ABY6XXR5_9BURK</name>
<comment type="caution">
    <text evidence="1">The sequence shown here is derived from an EMBL/GenBank/DDBJ whole genome shotgun (WGS) entry which is preliminary data.</text>
</comment>
<proteinExistence type="predicted"/>
<dbReference type="Proteomes" id="UP000494120">
    <property type="component" value="Unassembled WGS sequence"/>
</dbReference>
<reference evidence="1 2" key="1">
    <citation type="submission" date="2019-09" db="EMBL/GenBank/DDBJ databases">
        <authorList>
            <person name="Depoorter E."/>
        </authorList>
    </citation>
    <scope>NUCLEOTIDE SEQUENCE [LARGE SCALE GENOMIC DNA]</scope>
    <source>
        <strain evidence="1 2">R-17378</strain>
    </source>
</reference>
<dbReference type="EMBL" id="CABVQG010000021">
    <property type="protein sequence ID" value="VWD01469.1"/>
    <property type="molecule type" value="Genomic_DNA"/>
</dbReference>
<accession>A0ABY6XXR5</accession>